<dbReference type="GO" id="GO:0005576">
    <property type="term" value="C:extracellular region"/>
    <property type="evidence" value="ECO:0007669"/>
    <property type="project" value="UniProtKB-SubCell"/>
</dbReference>
<organism evidence="5 6">
    <name type="scientific">Cylindrobasidium torrendii FP15055 ss-10</name>
    <dbReference type="NCBI Taxonomy" id="1314674"/>
    <lineage>
        <taxon>Eukaryota</taxon>
        <taxon>Fungi</taxon>
        <taxon>Dikarya</taxon>
        <taxon>Basidiomycota</taxon>
        <taxon>Agaricomycotina</taxon>
        <taxon>Agaricomycetes</taxon>
        <taxon>Agaricomycetidae</taxon>
        <taxon>Agaricales</taxon>
        <taxon>Marasmiineae</taxon>
        <taxon>Physalacriaceae</taxon>
        <taxon>Cylindrobasidium</taxon>
    </lineage>
</organism>
<dbReference type="GO" id="GO:0030248">
    <property type="term" value="F:cellulose binding"/>
    <property type="evidence" value="ECO:0007669"/>
    <property type="project" value="UniProtKB-UniRule"/>
</dbReference>
<keyword evidence="5" id="KW-0503">Monooxygenase</keyword>
<keyword evidence="6" id="KW-1185">Reference proteome</keyword>
<comment type="function">
    <text evidence="2">Lytic polysaccharide monooxygenase (LMPO) that depolymerizes crystalline and amorphous polysaccharides via the oxidation of scissile alpha- or beta-(1-4)-glycosidic bonds, yielding C1 and/or C4 oxidation products. Catalysis by LPMOs requires the reduction of the active-site copper from Cu(II) to Cu(I) by a reducing agent and H(2)O(2) or O(2) as a cosubstrate.</text>
</comment>
<dbReference type="InterPro" id="IPR005103">
    <property type="entry name" value="AA9_LPMO"/>
</dbReference>
<evidence type="ECO:0000256" key="3">
    <source>
        <dbReference type="SAM" id="SignalP"/>
    </source>
</evidence>
<reference evidence="5 6" key="1">
    <citation type="journal article" date="2015" name="Fungal Genet. Biol.">
        <title>Evolution of novel wood decay mechanisms in Agaricales revealed by the genome sequences of Fistulina hepatica and Cylindrobasidium torrendii.</title>
        <authorList>
            <person name="Floudas D."/>
            <person name="Held B.W."/>
            <person name="Riley R."/>
            <person name="Nagy L.G."/>
            <person name="Koehler G."/>
            <person name="Ransdell A.S."/>
            <person name="Younus H."/>
            <person name="Chow J."/>
            <person name="Chiniquy J."/>
            <person name="Lipzen A."/>
            <person name="Tritt A."/>
            <person name="Sun H."/>
            <person name="Haridas S."/>
            <person name="LaButti K."/>
            <person name="Ohm R.A."/>
            <person name="Kues U."/>
            <person name="Blanchette R.A."/>
            <person name="Grigoriev I.V."/>
            <person name="Minto R.E."/>
            <person name="Hibbett D.S."/>
        </authorList>
    </citation>
    <scope>NUCLEOTIDE SEQUENCE [LARGE SCALE GENOMIC DNA]</scope>
    <source>
        <strain evidence="5 6">FP15055 ss-10</strain>
    </source>
</reference>
<dbReference type="PANTHER" id="PTHR33353">
    <property type="entry name" value="PUTATIVE (AFU_ORTHOLOGUE AFUA_1G12560)-RELATED"/>
    <property type="match status" value="1"/>
</dbReference>
<feature type="chain" id="PRO_5002316587" description="AA9 family lytic polysaccharide monooxygenase" evidence="3">
    <location>
        <begin position="18"/>
        <end position="244"/>
    </location>
</feature>
<keyword evidence="2" id="KW-0964">Secreted</keyword>
<dbReference type="AlphaFoldDB" id="A0A0D7AVI0"/>
<name>A0A0D7AVI0_9AGAR</name>
<evidence type="ECO:0000313" key="5">
    <source>
        <dbReference type="EMBL" id="KIY62202.1"/>
    </source>
</evidence>
<gene>
    <name evidence="5" type="ORF">CYLTODRAFT_404821</name>
</gene>
<dbReference type="GO" id="GO:0030245">
    <property type="term" value="P:cellulose catabolic process"/>
    <property type="evidence" value="ECO:0007669"/>
    <property type="project" value="UniProtKB-UniRule"/>
</dbReference>
<keyword evidence="3" id="KW-0732">Signal</keyword>
<keyword evidence="2" id="KW-0119">Carbohydrate metabolism</keyword>
<feature type="domain" description="Auxiliary Activity family 9 catalytic" evidence="4">
    <location>
        <begin position="18"/>
        <end position="226"/>
    </location>
</feature>
<dbReference type="Proteomes" id="UP000054007">
    <property type="component" value="Unassembled WGS sequence"/>
</dbReference>
<keyword evidence="2" id="KW-0624">Polysaccharide degradation</keyword>
<evidence type="ECO:0000259" key="4">
    <source>
        <dbReference type="Pfam" id="PF03443"/>
    </source>
</evidence>
<dbReference type="Gene3D" id="2.70.50.70">
    <property type="match status" value="1"/>
</dbReference>
<dbReference type="GO" id="GO:0004497">
    <property type="term" value="F:monooxygenase activity"/>
    <property type="evidence" value="ECO:0007669"/>
    <property type="project" value="UniProtKB-KW"/>
</dbReference>
<dbReference type="EC" id="1.14.99.56" evidence="2"/>
<dbReference type="InterPro" id="IPR049892">
    <property type="entry name" value="AA9"/>
</dbReference>
<keyword evidence="5" id="KW-0560">Oxidoreductase</keyword>
<dbReference type="GO" id="GO:0008810">
    <property type="term" value="F:cellulase activity"/>
    <property type="evidence" value="ECO:0007669"/>
    <property type="project" value="UniProtKB-UniRule"/>
</dbReference>
<accession>A0A0D7AVI0</accession>
<evidence type="ECO:0000256" key="1">
    <source>
        <dbReference type="ARBA" id="ARBA00023157"/>
    </source>
</evidence>
<keyword evidence="1 2" id="KW-1015">Disulfide bond</keyword>
<comment type="domain">
    <text evidence="2">Has a modular structure: an endo-beta-1,4-glucanase catalytic module at the N-terminus, a linker rich in serines and threonines, and a C-terminal carbohydrate-binding module (CBM).</text>
</comment>
<keyword evidence="2" id="KW-0136">Cellulose degradation</keyword>
<proteinExistence type="predicted"/>
<sequence>MFSTLLVVFATASLALAHGGVSGYDIGGKNYTGFAPFNSPDGQSTIERPYSSYDPILDATDPTIHCNNDGSAGAGQQTAEVEAGSTITAYWNQWTHEEGPVMVYMASCGSSSCDSVNSAEASWFKIAETGLVSGTIGDGVWGNTDVVKTLKYDAVIPAALADGDYLIRHELLALHQSNNPQFYPECAQLTVTGGGGATPEGSYLVKFPGGYAMSDPGVTIDIDSEEAMTNSNYTIPGPPVWTGA</sequence>
<dbReference type="OrthoDB" id="4849160at2759"/>
<dbReference type="CDD" id="cd21175">
    <property type="entry name" value="LPMO_AA9"/>
    <property type="match status" value="1"/>
</dbReference>
<evidence type="ECO:0000256" key="2">
    <source>
        <dbReference type="RuleBase" id="RU368122"/>
    </source>
</evidence>
<protein>
    <recommendedName>
        <fullName evidence="2">AA9 family lytic polysaccharide monooxygenase</fullName>
        <ecNumber evidence="2">1.14.99.56</ecNumber>
    </recommendedName>
    <alternativeName>
        <fullName evidence="2">Endo-beta-1,4-glucanase</fullName>
    </alternativeName>
    <alternativeName>
        <fullName evidence="2">Glycosyl hydrolase 61 family protein</fullName>
    </alternativeName>
</protein>
<dbReference type="PANTHER" id="PTHR33353:SF19">
    <property type="entry name" value="GLYCOSYLHYDROLASE FAMILY 61-8 PROTEIN"/>
    <property type="match status" value="1"/>
</dbReference>
<comment type="catalytic activity">
    <reaction evidence="2">
        <text>[(1-&gt;4)-beta-D-glucosyl]n+m + reduced acceptor + O2 = 4-dehydro-beta-D-glucosyl-[(1-&gt;4)-beta-D-glucosyl]n-1 + [(1-&gt;4)-beta-D-glucosyl]m + acceptor + H2O.</text>
        <dbReference type="EC" id="1.14.99.56"/>
    </reaction>
</comment>
<dbReference type="STRING" id="1314674.A0A0D7AVI0"/>
<comment type="subcellular location">
    <subcellularLocation>
        <location evidence="2">Secreted</location>
    </subcellularLocation>
</comment>
<dbReference type="Pfam" id="PF03443">
    <property type="entry name" value="AA9"/>
    <property type="match status" value="1"/>
</dbReference>
<evidence type="ECO:0000313" key="6">
    <source>
        <dbReference type="Proteomes" id="UP000054007"/>
    </source>
</evidence>
<feature type="signal peptide" evidence="3">
    <location>
        <begin position="1"/>
        <end position="17"/>
    </location>
</feature>
<dbReference type="EMBL" id="KN880811">
    <property type="protein sequence ID" value="KIY62202.1"/>
    <property type="molecule type" value="Genomic_DNA"/>
</dbReference>